<accession>A0A964WST3</accession>
<dbReference type="Proteomes" id="UP000773614">
    <property type="component" value="Unassembled WGS sequence"/>
</dbReference>
<comment type="caution">
    <text evidence="2">The sequence shown here is derived from an EMBL/GenBank/DDBJ whole genome shotgun (WGS) entry which is preliminary data.</text>
</comment>
<dbReference type="InterPro" id="IPR036365">
    <property type="entry name" value="PGBD-like_sf"/>
</dbReference>
<protein>
    <recommendedName>
        <fullName evidence="1">Peptidoglycan binding-like domain-containing protein</fullName>
    </recommendedName>
</protein>
<organism evidence="2 3">
    <name type="scientific">Propylenella binzhouense</name>
    <dbReference type="NCBI Taxonomy" id="2555902"/>
    <lineage>
        <taxon>Bacteria</taxon>
        <taxon>Pseudomonadati</taxon>
        <taxon>Pseudomonadota</taxon>
        <taxon>Alphaproteobacteria</taxon>
        <taxon>Hyphomicrobiales</taxon>
        <taxon>Propylenellaceae</taxon>
        <taxon>Propylenella</taxon>
    </lineage>
</organism>
<evidence type="ECO:0000313" key="3">
    <source>
        <dbReference type="Proteomes" id="UP000773614"/>
    </source>
</evidence>
<dbReference type="AlphaFoldDB" id="A0A964WST3"/>
<dbReference type="InterPro" id="IPR002477">
    <property type="entry name" value="Peptidoglycan-bd-like"/>
</dbReference>
<dbReference type="SUPFAM" id="SSF47090">
    <property type="entry name" value="PGBD-like"/>
    <property type="match status" value="1"/>
</dbReference>
<keyword evidence="3" id="KW-1185">Reference proteome</keyword>
<reference evidence="2" key="1">
    <citation type="submission" date="2019-03" db="EMBL/GenBank/DDBJ databases">
        <title>Afifella sp. nov., isolated from activated sludge.</title>
        <authorList>
            <person name="Li Q."/>
            <person name="Liu Y."/>
        </authorList>
    </citation>
    <scope>NUCLEOTIDE SEQUENCE</scope>
    <source>
        <strain evidence="2">L72</strain>
    </source>
</reference>
<dbReference type="Gene3D" id="1.10.101.10">
    <property type="entry name" value="PGBD-like superfamily/PGBD"/>
    <property type="match status" value="1"/>
</dbReference>
<proteinExistence type="predicted"/>
<evidence type="ECO:0000259" key="1">
    <source>
        <dbReference type="Pfam" id="PF01471"/>
    </source>
</evidence>
<dbReference type="RefSeq" id="WP_161139650.1">
    <property type="nucleotide sequence ID" value="NZ_SPKJ01000012.1"/>
</dbReference>
<dbReference type="InterPro" id="IPR036366">
    <property type="entry name" value="PGBDSf"/>
</dbReference>
<evidence type="ECO:0000313" key="2">
    <source>
        <dbReference type="EMBL" id="MYZ47302.1"/>
    </source>
</evidence>
<gene>
    <name evidence="2" type="ORF">E4O86_06195</name>
</gene>
<sequence>MIALPPLRFAAARRPARMGLLVAACVALLGFMAGRAAADATIYYSADGNAYGWCAGGSPGRLDSCARKWCVEGGGKDCRAVVACRGGWGAIARPQEPAEGIGAVCGLSDAGSARIAALVLCMTETRTLCWTDTTFNRRGSSLDQRSNRAFDRVFQAQRMLQLLEIPGWDVFDGALGPKTKAAIRTFQVRLGMVEDGAVSDELLQALADALGGTDMLFRSLDLRTVLRPGQSYAHLSHAPPKQSFNAVTENLPENRRLTRLARMIRVRELPCGIPARAARLSDGKWTITCAEREYELRQLEDGSSKIAFTPEAGTERKDDPPALTGDAAAAFSSAYYGWVGPVVAEKLLRFASDWSDDDLADQLDILRELQGEDYLEKCRKMEKTLPVLTSGAAPAARLHDLYEAVEAEVRRLNATPDGPQDTVQLHADCMTLARYEKRPWAALFFSMVLAEGFPVLGVYPSVILSSEELGVTDFERVRLYAESANDETPPAEWAKAVLPFFLDPPQK</sequence>
<feature type="domain" description="Peptidoglycan binding-like" evidence="1">
    <location>
        <begin position="152"/>
        <end position="206"/>
    </location>
</feature>
<dbReference type="OrthoDB" id="9816507at2"/>
<name>A0A964WST3_9HYPH</name>
<dbReference type="Pfam" id="PF01471">
    <property type="entry name" value="PG_binding_1"/>
    <property type="match status" value="1"/>
</dbReference>
<dbReference type="EMBL" id="SPKJ01000012">
    <property type="protein sequence ID" value="MYZ47302.1"/>
    <property type="molecule type" value="Genomic_DNA"/>
</dbReference>